<dbReference type="InterPro" id="IPR000836">
    <property type="entry name" value="PRTase_dom"/>
</dbReference>
<keyword evidence="7 11" id="KW-0963">Cytoplasm</keyword>
<dbReference type="CDD" id="cd06223">
    <property type="entry name" value="PRTases_typeI"/>
    <property type="match status" value="1"/>
</dbReference>
<feature type="domain" description="Phosphoribosyltransferase" evidence="12">
    <location>
        <begin position="35"/>
        <end position="153"/>
    </location>
</feature>
<evidence type="ECO:0000256" key="10">
    <source>
        <dbReference type="ARBA" id="ARBA00022726"/>
    </source>
</evidence>
<evidence type="ECO:0000256" key="2">
    <source>
        <dbReference type="ARBA" id="ARBA00003968"/>
    </source>
</evidence>
<organism evidence="13 14">
    <name type="scientific">Terrybacteria sp. (strain RIFCSPHIGHO2_01_FULL_58_15)</name>
    <dbReference type="NCBI Taxonomy" id="1802363"/>
    <lineage>
        <taxon>Bacteria</taxon>
        <taxon>Candidatus Terryibacteriota</taxon>
    </lineage>
</organism>
<evidence type="ECO:0000256" key="8">
    <source>
        <dbReference type="ARBA" id="ARBA00022676"/>
    </source>
</evidence>
<evidence type="ECO:0000256" key="5">
    <source>
        <dbReference type="ARBA" id="ARBA00008391"/>
    </source>
</evidence>
<dbReference type="InterPro" id="IPR005764">
    <property type="entry name" value="Ade_phspho_trans"/>
</dbReference>
<evidence type="ECO:0000256" key="7">
    <source>
        <dbReference type="ARBA" id="ARBA00022490"/>
    </source>
</evidence>
<comment type="pathway">
    <text evidence="4 11">Purine metabolism; AMP biosynthesis via salvage pathway; AMP from adenine: step 1/1.</text>
</comment>
<dbReference type="Pfam" id="PF00156">
    <property type="entry name" value="Pribosyltran"/>
    <property type="match status" value="1"/>
</dbReference>
<reference evidence="13 14" key="1">
    <citation type="journal article" date="2016" name="Nat. Commun.">
        <title>Thousands of microbial genomes shed light on interconnected biogeochemical processes in an aquifer system.</title>
        <authorList>
            <person name="Anantharaman K."/>
            <person name="Brown C.T."/>
            <person name="Hug L.A."/>
            <person name="Sharon I."/>
            <person name="Castelle C.J."/>
            <person name="Probst A.J."/>
            <person name="Thomas B.C."/>
            <person name="Singh A."/>
            <person name="Wilkins M.J."/>
            <person name="Karaoz U."/>
            <person name="Brodie E.L."/>
            <person name="Williams K.H."/>
            <person name="Hubbard S.S."/>
            <person name="Banfield J.F."/>
        </authorList>
    </citation>
    <scope>NUCLEOTIDE SEQUENCE [LARGE SCALE GENOMIC DNA]</scope>
    <source>
        <strain evidence="14">RIFCSPHIGHO2_01_FULL_58_15</strain>
    </source>
</reference>
<dbReference type="GO" id="GO:0003999">
    <property type="term" value="F:adenine phosphoribosyltransferase activity"/>
    <property type="evidence" value="ECO:0007669"/>
    <property type="project" value="UniProtKB-UniRule"/>
</dbReference>
<evidence type="ECO:0000256" key="1">
    <source>
        <dbReference type="ARBA" id="ARBA00000868"/>
    </source>
</evidence>
<dbReference type="STRING" id="1802363.A2682_02895"/>
<dbReference type="GO" id="GO:0044209">
    <property type="term" value="P:AMP salvage"/>
    <property type="evidence" value="ECO:0007669"/>
    <property type="project" value="UniProtKB-UniRule"/>
</dbReference>
<dbReference type="SUPFAM" id="SSF53271">
    <property type="entry name" value="PRTase-like"/>
    <property type="match status" value="1"/>
</dbReference>
<dbReference type="FunFam" id="3.40.50.2020:FF:000021">
    <property type="entry name" value="Adenine phosphoribosyltransferase"/>
    <property type="match status" value="1"/>
</dbReference>
<dbReference type="Proteomes" id="UP000178690">
    <property type="component" value="Unassembled WGS sequence"/>
</dbReference>
<dbReference type="AlphaFoldDB" id="A0A1G2PKS1"/>
<evidence type="ECO:0000256" key="9">
    <source>
        <dbReference type="ARBA" id="ARBA00022679"/>
    </source>
</evidence>
<keyword evidence="8 11" id="KW-0328">Glycosyltransferase</keyword>
<accession>A0A1G2PKS1</accession>
<dbReference type="GO" id="GO:0006166">
    <property type="term" value="P:purine ribonucleoside salvage"/>
    <property type="evidence" value="ECO:0007669"/>
    <property type="project" value="UniProtKB-UniRule"/>
</dbReference>
<dbReference type="Gene3D" id="3.40.50.2020">
    <property type="match status" value="1"/>
</dbReference>
<dbReference type="InterPro" id="IPR050054">
    <property type="entry name" value="UPRTase/APRTase"/>
</dbReference>
<dbReference type="EC" id="2.4.2.7" evidence="6 11"/>
<protein>
    <recommendedName>
        <fullName evidence="6 11">Adenine phosphoribosyltransferase</fullName>
        <shortName evidence="11">APRT</shortName>
        <ecNumber evidence="6 11">2.4.2.7</ecNumber>
    </recommendedName>
</protein>
<keyword evidence="10 11" id="KW-0660">Purine salvage</keyword>
<dbReference type="GO" id="GO:0016208">
    <property type="term" value="F:AMP binding"/>
    <property type="evidence" value="ECO:0007669"/>
    <property type="project" value="TreeGrafter"/>
</dbReference>
<sequence length="175" mass="18900">MEKDLSYLKTKIRDVRDFPTPGVLFKDIAPVLEDSAMLHDVTDGLAEKFRGGDVVKVLGVDARGFLLAAPVAYLIGAGVVMARKKGKLPSATVKREHGLEYGKGTLEVHRDAISQGERIAIIDDVLATGGTARAAIELVEELGGEIVGLGFLLELTQFSGRALLGRHEIFSLLRY</sequence>
<dbReference type="GO" id="GO:0006168">
    <property type="term" value="P:adenine salvage"/>
    <property type="evidence" value="ECO:0007669"/>
    <property type="project" value="InterPro"/>
</dbReference>
<evidence type="ECO:0000256" key="4">
    <source>
        <dbReference type="ARBA" id="ARBA00004659"/>
    </source>
</evidence>
<name>A0A1G2PKS1_TERXR</name>
<dbReference type="PANTHER" id="PTHR32315:SF3">
    <property type="entry name" value="ADENINE PHOSPHORIBOSYLTRANSFERASE"/>
    <property type="match status" value="1"/>
</dbReference>
<comment type="function">
    <text evidence="2 11">Catalyzes a salvage reaction resulting in the formation of AMP, that is energically less costly than de novo synthesis.</text>
</comment>
<comment type="caution">
    <text evidence="13">The sequence shown here is derived from an EMBL/GenBank/DDBJ whole genome shotgun (WGS) entry which is preliminary data.</text>
</comment>
<comment type="subcellular location">
    <subcellularLocation>
        <location evidence="3 11">Cytoplasm</location>
    </subcellularLocation>
</comment>
<evidence type="ECO:0000313" key="14">
    <source>
        <dbReference type="Proteomes" id="UP000178690"/>
    </source>
</evidence>
<comment type="catalytic activity">
    <reaction evidence="1 11">
        <text>AMP + diphosphate = 5-phospho-alpha-D-ribose 1-diphosphate + adenine</text>
        <dbReference type="Rhea" id="RHEA:16609"/>
        <dbReference type="ChEBI" id="CHEBI:16708"/>
        <dbReference type="ChEBI" id="CHEBI:33019"/>
        <dbReference type="ChEBI" id="CHEBI:58017"/>
        <dbReference type="ChEBI" id="CHEBI:456215"/>
        <dbReference type="EC" id="2.4.2.7"/>
    </reaction>
</comment>
<dbReference type="InterPro" id="IPR029057">
    <property type="entry name" value="PRTase-like"/>
</dbReference>
<dbReference type="HAMAP" id="MF_00004">
    <property type="entry name" value="Aden_phosphoribosyltr"/>
    <property type="match status" value="1"/>
</dbReference>
<dbReference type="NCBIfam" id="NF002634">
    <property type="entry name" value="PRK02304.1-3"/>
    <property type="match status" value="1"/>
</dbReference>
<dbReference type="UniPathway" id="UPA00588">
    <property type="reaction ID" value="UER00646"/>
</dbReference>
<keyword evidence="9 11" id="KW-0808">Transferase</keyword>
<evidence type="ECO:0000256" key="11">
    <source>
        <dbReference type="HAMAP-Rule" id="MF_00004"/>
    </source>
</evidence>
<evidence type="ECO:0000256" key="3">
    <source>
        <dbReference type="ARBA" id="ARBA00004496"/>
    </source>
</evidence>
<comment type="similarity">
    <text evidence="5 11">Belongs to the purine/pyrimidine phosphoribosyltransferase family.</text>
</comment>
<evidence type="ECO:0000259" key="12">
    <source>
        <dbReference type="Pfam" id="PF00156"/>
    </source>
</evidence>
<dbReference type="EMBL" id="MHST01000021">
    <property type="protein sequence ID" value="OHA48359.1"/>
    <property type="molecule type" value="Genomic_DNA"/>
</dbReference>
<dbReference type="GO" id="GO:0005737">
    <property type="term" value="C:cytoplasm"/>
    <property type="evidence" value="ECO:0007669"/>
    <property type="project" value="UniProtKB-SubCell"/>
</dbReference>
<dbReference type="PANTHER" id="PTHR32315">
    <property type="entry name" value="ADENINE PHOSPHORIBOSYLTRANSFERASE"/>
    <property type="match status" value="1"/>
</dbReference>
<dbReference type="NCBIfam" id="TIGR01090">
    <property type="entry name" value="apt"/>
    <property type="match status" value="1"/>
</dbReference>
<dbReference type="NCBIfam" id="NF002636">
    <property type="entry name" value="PRK02304.1-5"/>
    <property type="match status" value="1"/>
</dbReference>
<evidence type="ECO:0000256" key="6">
    <source>
        <dbReference type="ARBA" id="ARBA00011893"/>
    </source>
</evidence>
<comment type="subunit">
    <text evidence="11">Homodimer.</text>
</comment>
<proteinExistence type="inferred from homology"/>
<gene>
    <name evidence="11" type="primary">apt</name>
    <name evidence="13" type="ORF">A2682_02895</name>
</gene>
<evidence type="ECO:0000313" key="13">
    <source>
        <dbReference type="EMBL" id="OHA48359.1"/>
    </source>
</evidence>
<dbReference type="GO" id="GO:0002055">
    <property type="term" value="F:adenine binding"/>
    <property type="evidence" value="ECO:0007669"/>
    <property type="project" value="TreeGrafter"/>
</dbReference>